<evidence type="ECO:0000313" key="1">
    <source>
        <dbReference type="EMBL" id="RHN40146.1"/>
    </source>
</evidence>
<dbReference type="Gramene" id="rna46256">
    <property type="protein sequence ID" value="RHN40146.1"/>
    <property type="gene ID" value="gene46256"/>
</dbReference>
<accession>A0A396GFR9</accession>
<dbReference type="AlphaFoldDB" id="A0A396GFR9"/>
<organism evidence="1">
    <name type="scientific">Medicago truncatula</name>
    <name type="common">Barrel medic</name>
    <name type="synonym">Medicago tribuloides</name>
    <dbReference type="NCBI Taxonomy" id="3880"/>
    <lineage>
        <taxon>Eukaryota</taxon>
        <taxon>Viridiplantae</taxon>
        <taxon>Streptophyta</taxon>
        <taxon>Embryophyta</taxon>
        <taxon>Tracheophyta</taxon>
        <taxon>Spermatophyta</taxon>
        <taxon>Magnoliopsida</taxon>
        <taxon>eudicotyledons</taxon>
        <taxon>Gunneridae</taxon>
        <taxon>Pentapetalae</taxon>
        <taxon>rosids</taxon>
        <taxon>fabids</taxon>
        <taxon>Fabales</taxon>
        <taxon>Fabaceae</taxon>
        <taxon>Papilionoideae</taxon>
        <taxon>50 kb inversion clade</taxon>
        <taxon>NPAAA clade</taxon>
        <taxon>Hologalegina</taxon>
        <taxon>IRL clade</taxon>
        <taxon>Trifolieae</taxon>
        <taxon>Medicago</taxon>
    </lineage>
</organism>
<protein>
    <submittedName>
        <fullName evidence="1">Uncharacterized protein</fullName>
    </submittedName>
</protein>
<reference evidence="1" key="1">
    <citation type="journal article" date="2018" name="Nat. Plants">
        <title>Whole-genome landscape of Medicago truncatula symbiotic genes.</title>
        <authorList>
            <person name="Pecrix Y."/>
            <person name="Gamas P."/>
            <person name="Carrere S."/>
        </authorList>
    </citation>
    <scope>NUCLEOTIDE SEQUENCE</scope>
    <source>
        <tissue evidence="1">Leaves</tissue>
    </source>
</reference>
<dbReference type="Proteomes" id="UP000265566">
    <property type="component" value="Chromosome 8"/>
</dbReference>
<comment type="caution">
    <text evidence="1">The sequence shown here is derived from an EMBL/GenBank/DDBJ whole genome shotgun (WGS) entry which is preliminary data.</text>
</comment>
<sequence length="95" mass="11077">MRFQSEVSVLLSLVVEVKINRIMYTISLSFGIDLLIHFVYPHSTEQYIFISIKNAFHFYKAAKVSTLLFFLIHSFRSHLVSGHSFFVCCLFLLLL</sequence>
<name>A0A396GFR9_MEDTR</name>
<proteinExistence type="predicted"/>
<gene>
    <name evidence="1" type="ORF">MtrunA17_Chr8g0351601</name>
</gene>
<dbReference type="EMBL" id="PSQE01000008">
    <property type="protein sequence ID" value="RHN40146.1"/>
    <property type="molecule type" value="Genomic_DNA"/>
</dbReference>